<dbReference type="InterPro" id="IPR015919">
    <property type="entry name" value="Cadherin-like_sf"/>
</dbReference>
<dbReference type="Gene3D" id="2.60.40.60">
    <property type="entry name" value="Cadherins"/>
    <property type="match status" value="1"/>
</dbReference>
<sequence>MFISPRVFLWQNSPEIQFFLKVEATDTDEGSVLTYSILKFQGGKDYFAIDPMDGTITNALVRTDELTGGVGL</sequence>
<dbReference type="EMBL" id="OB663202">
    <property type="protein sequence ID" value="CAD7231117.1"/>
    <property type="molecule type" value="Genomic_DNA"/>
</dbReference>
<dbReference type="SUPFAM" id="SSF49313">
    <property type="entry name" value="Cadherin-like"/>
    <property type="match status" value="1"/>
</dbReference>
<dbReference type="CDD" id="cd11304">
    <property type="entry name" value="Cadherin_repeat"/>
    <property type="match status" value="1"/>
</dbReference>
<accession>A0A7R8WGB2</accession>
<proteinExistence type="predicted"/>
<protein>
    <submittedName>
        <fullName evidence="1">Uncharacterized protein</fullName>
    </submittedName>
</protein>
<organism evidence="1">
    <name type="scientific">Cyprideis torosa</name>
    <dbReference type="NCBI Taxonomy" id="163714"/>
    <lineage>
        <taxon>Eukaryota</taxon>
        <taxon>Metazoa</taxon>
        <taxon>Ecdysozoa</taxon>
        <taxon>Arthropoda</taxon>
        <taxon>Crustacea</taxon>
        <taxon>Oligostraca</taxon>
        <taxon>Ostracoda</taxon>
        <taxon>Podocopa</taxon>
        <taxon>Podocopida</taxon>
        <taxon>Cytherocopina</taxon>
        <taxon>Cytheroidea</taxon>
        <taxon>Cytherideidae</taxon>
        <taxon>Cyprideis</taxon>
    </lineage>
</organism>
<dbReference type="GO" id="GO:0005509">
    <property type="term" value="F:calcium ion binding"/>
    <property type="evidence" value="ECO:0007669"/>
    <property type="project" value="InterPro"/>
</dbReference>
<dbReference type="GO" id="GO:0016020">
    <property type="term" value="C:membrane"/>
    <property type="evidence" value="ECO:0007669"/>
    <property type="project" value="InterPro"/>
</dbReference>
<reference evidence="1" key="1">
    <citation type="submission" date="2020-11" db="EMBL/GenBank/DDBJ databases">
        <authorList>
            <person name="Tran Van P."/>
        </authorList>
    </citation>
    <scope>NUCLEOTIDE SEQUENCE</scope>
</reference>
<name>A0A7R8WGB2_9CRUS</name>
<evidence type="ECO:0000313" key="1">
    <source>
        <dbReference type="EMBL" id="CAD7231117.1"/>
    </source>
</evidence>
<gene>
    <name evidence="1" type="ORF">CTOB1V02_LOCUS8971</name>
</gene>
<dbReference type="AlphaFoldDB" id="A0A7R8WGB2"/>